<keyword evidence="11" id="KW-1185">Reference proteome</keyword>
<feature type="domain" description="C2H2-type" evidence="9">
    <location>
        <begin position="376"/>
        <end position="404"/>
    </location>
</feature>
<evidence type="ECO:0000256" key="6">
    <source>
        <dbReference type="ARBA" id="ARBA00023242"/>
    </source>
</evidence>
<dbReference type="Proteomes" id="UP001157974">
    <property type="component" value="Unassembled WGS sequence"/>
</dbReference>
<dbReference type="PANTHER" id="PTHR16515">
    <property type="entry name" value="PR DOMAIN ZINC FINGER PROTEIN"/>
    <property type="match status" value="1"/>
</dbReference>
<gene>
    <name evidence="10" type="ORF">NDN08_008259</name>
</gene>
<comment type="caution">
    <text evidence="10">The sequence shown here is derived from an EMBL/GenBank/DDBJ whole genome shotgun (WGS) entry which is preliminary data.</text>
</comment>
<dbReference type="InterPro" id="IPR050331">
    <property type="entry name" value="Zinc_finger"/>
</dbReference>
<sequence>MFAVRSEPSSSSWDTLRSDDGNAVAPYSLIPHEMMKSWLLFEVDSSTPLCIEQSAMWMSLDAQANEGDVPDTVPDEWLGSLLYCPQEFRDGIIYGTVLGRMDAESRVVEKATRMRFAFDCKSPTWMVHFGGVDDNSGRGWLSKSYLSDDGDIMTSTVTFDVKQPSYILSTMTVVDKKVCDFCCARGERICQCPSSFKMRSKMNIKEDYQIVRQSFDRQMAEQRATGLTTVFFTPELADFTCRAKSGVYYVSKSFYSDLKTNMQSSTTSQFAKRYAMLASGEQIEAAKRAFACSHHSKVSCRMLLAPDSHNQFEEIQTIQKAVQESRKRVFEQVEEIDPPSEGDGVSTPKTADGVSTPKTADGVSSPKTADTPTRDNQCPLCGGIFMRKYEMKRHYRTVHLGERGFTCEFCSKKFIHKTHLRDHTSSVHHGVSHAVCKECGKGFATRAKLNRHVLAVHEKRRLHRCEECGKEFFQRSDLKKHVVTHGGSSSSHSRVT</sequence>
<reference evidence="10 11" key="1">
    <citation type="journal article" date="2023" name="Nat. Commun.">
        <title>Origin of minicircular mitochondrial genomes in red algae.</title>
        <authorList>
            <person name="Lee Y."/>
            <person name="Cho C.H."/>
            <person name="Lee Y.M."/>
            <person name="Park S.I."/>
            <person name="Yang J.H."/>
            <person name="West J.A."/>
            <person name="Bhattacharya D."/>
            <person name="Yoon H.S."/>
        </authorList>
    </citation>
    <scope>NUCLEOTIDE SEQUENCE [LARGE SCALE GENOMIC DNA]</scope>
    <source>
        <strain evidence="10 11">CCMP1338</strain>
        <tissue evidence="10">Whole cell</tissue>
    </source>
</reference>
<evidence type="ECO:0000256" key="5">
    <source>
        <dbReference type="ARBA" id="ARBA00022833"/>
    </source>
</evidence>
<organism evidence="10 11">
    <name type="scientific">Rhodosorus marinus</name>
    <dbReference type="NCBI Taxonomy" id="101924"/>
    <lineage>
        <taxon>Eukaryota</taxon>
        <taxon>Rhodophyta</taxon>
        <taxon>Stylonematophyceae</taxon>
        <taxon>Stylonematales</taxon>
        <taxon>Stylonemataceae</taxon>
        <taxon>Rhodosorus</taxon>
    </lineage>
</organism>
<keyword evidence="6" id="KW-0539">Nucleus</keyword>
<keyword evidence="5" id="KW-0862">Zinc</keyword>
<evidence type="ECO:0000313" key="10">
    <source>
        <dbReference type="EMBL" id="KAJ8908165.1"/>
    </source>
</evidence>
<dbReference type="EMBL" id="JAMWBK010000002">
    <property type="protein sequence ID" value="KAJ8908165.1"/>
    <property type="molecule type" value="Genomic_DNA"/>
</dbReference>
<evidence type="ECO:0000256" key="4">
    <source>
        <dbReference type="ARBA" id="ARBA00022771"/>
    </source>
</evidence>
<name>A0AAV8UZX9_9RHOD</name>
<evidence type="ECO:0000256" key="8">
    <source>
        <dbReference type="SAM" id="MobiDB-lite"/>
    </source>
</evidence>
<dbReference type="GO" id="GO:0010468">
    <property type="term" value="P:regulation of gene expression"/>
    <property type="evidence" value="ECO:0007669"/>
    <property type="project" value="TreeGrafter"/>
</dbReference>
<feature type="domain" description="C2H2-type" evidence="9">
    <location>
        <begin position="434"/>
        <end position="462"/>
    </location>
</feature>
<dbReference type="SMART" id="SM00355">
    <property type="entry name" value="ZnF_C2H2"/>
    <property type="match status" value="4"/>
</dbReference>
<feature type="domain" description="C2H2-type" evidence="9">
    <location>
        <begin position="463"/>
        <end position="490"/>
    </location>
</feature>
<feature type="compositionally biased region" description="Polar residues" evidence="8">
    <location>
        <begin position="365"/>
        <end position="374"/>
    </location>
</feature>
<feature type="domain" description="C2H2-type" evidence="9">
    <location>
        <begin position="405"/>
        <end position="433"/>
    </location>
</feature>
<protein>
    <recommendedName>
        <fullName evidence="9">C2H2-type domain-containing protein</fullName>
    </recommendedName>
</protein>
<dbReference type="PANTHER" id="PTHR16515:SF66">
    <property type="entry name" value="C2H2-TYPE DOMAIN-CONTAINING PROTEIN"/>
    <property type="match status" value="1"/>
</dbReference>
<dbReference type="AlphaFoldDB" id="A0AAV8UZX9"/>
<dbReference type="GO" id="GO:0005634">
    <property type="term" value="C:nucleus"/>
    <property type="evidence" value="ECO:0007669"/>
    <property type="project" value="UniProtKB-SubCell"/>
</dbReference>
<keyword evidence="4 7" id="KW-0863">Zinc-finger</keyword>
<accession>A0AAV8UZX9</accession>
<evidence type="ECO:0000259" key="9">
    <source>
        <dbReference type="PROSITE" id="PS50157"/>
    </source>
</evidence>
<dbReference type="InterPro" id="IPR036236">
    <property type="entry name" value="Znf_C2H2_sf"/>
</dbReference>
<evidence type="ECO:0000256" key="7">
    <source>
        <dbReference type="PROSITE-ProRule" id="PRU00042"/>
    </source>
</evidence>
<feature type="region of interest" description="Disordered" evidence="8">
    <location>
        <begin position="335"/>
        <end position="374"/>
    </location>
</feature>
<dbReference type="PROSITE" id="PS50157">
    <property type="entry name" value="ZINC_FINGER_C2H2_2"/>
    <property type="match status" value="4"/>
</dbReference>
<evidence type="ECO:0000256" key="3">
    <source>
        <dbReference type="ARBA" id="ARBA00022737"/>
    </source>
</evidence>
<dbReference type="Gene3D" id="3.30.160.60">
    <property type="entry name" value="Classic Zinc Finger"/>
    <property type="match status" value="3"/>
</dbReference>
<dbReference type="GO" id="GO:0008270">
    <property type="term" value="F:zinc ion binding"/>
    <property type="evidence" value="ECO:0007669"/>
    <property type="project" value="UniProtKB-KW"/>
</dbReference>
<evidence type="ECO:0000256" key="2">
    <source>
        <dbReference type="ARBA" id="ARBA00022723"/>
    </source>
</evidence>
<dbReference type="FunFam" id="3.30.160.60:FF:000100">
    <property type="entry name" value="Zinc finger 45-like"/>
    <property type="match status" value="1"/>
</dbReference>
<evidence type="ECO:0000313" key="11">
    <source>
        <dbReference type="Proteomes" id="UP001157974"/>
    </source>
</evidence>
<dbReference type="Pfam" id="PF13894">
    <property type="entry name" value="zf-C2H2_4"/>
    <property type="match status" value="1"/>
</dbReference>
<keyword evidence="3" id="KW-0677">Repeat</keyword>
<proteinExistence type="predicted"/>
<evidence type="ECO:0000256" key="1">
    <source>
        <dbReference type="ARBA" id="ARBA00004123"/>
    </source>
</evidence>
<dbReference type="SUPFAM" id="SSF57667">
    <property type="entry name" value="beta-beta-alpha zinc fingers"/>
    <property type="match status" value="2"/>
</dbReference>
<dbReference type="PROSITE" id="PS00028">
    <property type="entry name" value="ZINC_FINGER_C2H2_1"/>
    <property type="match status" value="4"/>
</dbReference>
<dbReference type="Pfam" id="PF00096">
    <property type="entry name" value="zf-C2H2"/>
    <property type="match status" value="2"/>
</dbReference>
<keyword evidence="2" id="KW-0479">Metal-binding</keyword>
<comment type="subcellular location">
    <subcellularLocation>
        <location evidence="1">Nucleus</location>
    </subcellularLocation>
</comment>
<dbReference type="InterPro" id="IPR013087">
    <property type="entry name" value="Znf_C2H2_type"/>
</dbReference>